<dbReference type="PANTHER" id="PTHR43791">
    <property type="entry name" value="PERMEASE-RELATED"/>
    <property type="match status" value="1"/>
</dbReference>
<feature type="transmembrane region" description="Helical" evidence="6">
    <location>
        <begin position="325"/>
        <end position="343"/>
    </location>
</feature>
<dbReference type="Pfam" id="PF07690">
    <property type="entry name" value="MFS_1"/>
    <property type="match status" value="1"/>
</dbReference>
<name>A0ABR3S2A6_9PLEO</name>
<evidence type="ECO:0000256" key="1">
    <source>
        <dbReference type="ARBA" id="ARBA00004141"/>
    </source>
</evidence>
<dbReference type="EMBL" id="JAKJXO020000002">
    <property type="protein sequence ID" value="KAL1610347.1"/>
    <property type="molecule type" value="Genomic_DNA"/>
</dbReference>
<organism evidence="8 9">
    <name type="scientific">Paraconiothyrium brasiliense</name>
    <dbReference type="NCBI Taxonomy" id="300254"/>
    <lineage>
        <taxon>Eukaryota</taxon>
        <taxon>Fungi</taxon>
        <taxon>Dikarya</taxon>
        <taxon>Ascomycota</taxon>
        <taxon>Pezizomycotina</taxon>
        <taxon>Dothideomycetes</taxon>
        <taxon>Pleosporomycetidae</taxon>
        <taxon>Pleosporales</taxon>
        <taxon>Massarineae</taxon>
        <taxon>Didymosphaeriaceae</taxon>
        <taxon>Paraconiothyrium</taxon>
    </lineage>
</organism>
<evidence type="ECO:0000313" key="8">
    <source>
        <dbReference type="EMBL" id="KAL1610347.1"/>
    </source>
</evidence>
<protein>
    <recommendedName>
        <fullName evidence="7">Major facilitator superfamily (MFS) profile domain-containing protein</fullName>
    </recommendedName>
</protein>
<dbReference type="InterPro" id="IPR020846">
    <property type="entry name" value="MFS_dom"/>
</dbReference>
<feature type="transmembrane region" description="Helical" evidence="6">
    <location>
        <begin position="99"/>
        <end position="120"/>
    </location>
</feature>
<dbReference type="Gene3D" id="1.20.1250.20">
    <property type="entry name" value="MFS general substrate transporter like domains"/>
    <property type="match status" value="2"/>
</dbReference>
<keyword evidence="2" id="KW-0813">Transport</keyword>
<dbReference type="Proteomes" id="UP001521785">
    <property type="component" value="Unassembled WGS sequence"/>
</dbReference>
<sequence length="464" mass="52046">MLPEKTPSQPDIEDIERTKFELGTATIDHENSTGVGNTSELLIDPVIEKKVLRRLDKRFGPLFCALYFFAYLDRSNVGNAAIAGLTDQLKLSGAQLSTVVSLFFVTYVIFMVPFVLSLRWLKAHRVIAVMTLAWSIVSIGTAFVKSYGSLLACRLILGIFESGFFPCISLYITMVYNRGEQGMRFAYLFAATALSAMFGGLVATGITHIGSAGGLRAWSWLYIIEGLISLAVVPWAWFGLPSNPAQASFWTPEQRETMNRREMKRKEYMGANQFDWTQVFSALRTWRMYTGALIQFFQDIILYSFSTFLPSILKNGLGYSSMEAQYLSIPVYLLGGISFFVAARIGDKYALRGVVLFALNIFAVIGYAILLSVKNSSVQYFACFLIAIRNVAGVVAGQIYRKAPYKLGHWGSLVSVIISMVLIAIQVVYFKIENRKKEQIANGERPDDRTETMGEHNLDFRYVY</sequence>
<evidence type="ECO:0000256" key="4">
    <source>
        <dbReference type="ARBA" id="ARBA00022989"/>
    </source>
</evidence>
<evidence type="ECO:0000256" key="2">
    <source>
        <dbReference type="ARBA" id="ARBA00022448"/>
    </source>
</evidence>
<dbReference type="InterPro" id="IPR011701">
    <property type="entry name" value="MFS"/>
</dbReference>
<reference evidence="8 9" key="1">
    <citation type="submission" date="2024-02" db="EMBL/GenBank/DDBJ databases">
        <title>De novo assembly and annotation of 12 fungi associated with fruit tree decline syndrome in Ontario, Canada.</title>
        <authorList>
            <person name="Sulman M."/>
            <person name="Ellouze W."/>
            <person name="Ilyukhin E."/>
        </authorList>
    </citation>
    <scope>NUCLEOTIDE SEQUENCE [LARGE SCALE GENOMIC DNA]</scope>
    <source>
        <strain evidence="8 9">M42-189</strain>
    </source>
</reference>
<evidence type="ECO:0000256" key="6">
    <source>
        <dbReference type="SAM" id="Phobius"/>
    </source>
</evidence>
<feature type="transmembrane region" description="Helical" evidence="6">
    <location>
        <begin position="185"/>
        <end position="206"/>
    </location>
</feature>
<evidence type="ECO:0000313" key="9">
    <source>
        <dbReference type="Proteomes" id="UP001521785"/>
    </source>
</evidence>
<keyword evidence="4 6" id="KW-1133">Transmembrane helix</keyword>
<dbReference type="InterPro" id="IPR036259">
    <property type="entry name" value="MFS_trans_sf"/>
</dbReference>
<feature type="domain" description="Major facilitator superfamily (MFS) profile" evidence="7">
    <location>
        <begin position="59"/>
        <end position="464"/>
    </location>
</feature>
<comment type="caution">
    <text evidence="8">The sequence shown here is derived from an EMBL/GenBank/DDBJ whole genome shotgun (WGS) entry which is preliminary data.</text>
</comment>
<feature type="transmembrane region" description="Helical" evidence="6">
    <location>
        <begin position="126"/>
        <end position="144"/>
    </location>
</feature>
<evidence type="ECO:0000259" key="7">
    <source>
        <dbReference type="PROSITE" id="PS50850"/>
    </source>
</evidence>
<feature type="transmembrane region" description="Helical" evidence="6">
    <location>
        <begin position="349"/>
        <end position="373"/>
    </location>
</feature>
<gene>
    <name evidence="8" type="ORF">SLS60_002013</name>
</gene>
<dbReference type="PANTHER" id="PTHR43791:SF24">
    <property type="entry name" value="NICOTINIC ACID PLASMA MEMBRANE TRANSPORTER"/>
    <property type="match status" value="1"/>
</dbReference>
<proteinExistence type="predicted"/>
<dbReference type="SUPFAM" id="SSF103473">
    <property type="entry name" value="MFS general substrate transporter"/>
    <property type="match status" value="1"/>
</dbReference>
<feature type="transmembrane region" description="Helical" evidence="6">
    <location>
        <begin position="412"/>
        <end position="430"/>
    </location>
</feature>
<feature type="transmembrane region" description="Helical" evidence="6">
    <location>
        <begin position="151"/>
        <end position="173"/>
    </location>
</feature>
<evidence type="ECO:0000256" key="5">
    <source>
        <dbReference type="ARBA" id="ARBA00023136"/>
    </source>
</evidence>
<feature type="transmembrane region" description="Helical" evidence="6">
    <location>
        <begin position="292"/>
        <end position="313"/>
    </location>
</feature>
<feature type="transmembrane region" description="Helical" evidence="6">
    <location>
        <begin position="218"/>
        <end position="238"/>
    </location>
</feature>
<evidence type="ECO:0000256" key="3">
    <source>
        <dbReference type="ARBA" id="ARBA00022692"/>
    </source>
</evidence>
<comment type="subcellular location">
    <subcellularLocation>
        <location evidence="1">Membrane</location>
        <topology evidence="1">Multi-pass membrane protein</topology>
    </subcellularLocation>
</comment>
<keyword evidence="5 6" id="KW-0472">Membrane</keyword>
<keyword evidence="3 6" id="KW-0812">Transmembrane</keyword>
<keyword evidence="9" id="KW-1185">Reference proteome</keyword>
<accession>A0ABR3S2A6</accession>
<dbReference type="PROSITE" id="PS50850">
    <property type="entry name" value="MFS"/>
    <property type="match status" value="1"/>
</dbReference>